<organism evidence="3 4">
    <name type="scientific">Yaniella flava</name>
    <dbReference type="NCBI Taxonomy" id="287930"/>
    <lineage>
        <taxon>Bacteria</taxon>
        <taxon>Bacillati</taxon>
        <taxon>Actinomycetota</taxon>
        <taxon>Actinomycetes</taxon>
        <taxon>Micrococcales</taxon>
        <taxon>Micrococcaceae</taxon>
        <taxon>Yaniella</taxon>
    </lineage>
</organism>
<reference evidence="4" key="1">
    <citation type="journal article" date="2019" name="Int. J. Syst. Evol. Microbiol.">
        <title>The Global Catalogue of Microorganisms (GCM) 10K type strain sequencing project: providing services to taxonomists for standard genome sequencing and annotation.</title>
        <authorList>
            <consortium name="The Broad Institute Genomics Platform"/>
            <consortium name="The Broad Institute Genome Sequencing Center for Infectious Disease"/>
            <person name="Wu L."/>
            <person name="Ma J."/>
        </authorList>
    </citation>
    <scope>NUCLEOTIDE SEQUENCE [LARGE SCALE GENOMIC DNA]</scope>
    <source>
        <strain evidence="4">JCM 13595</strain>
    </source>
</reference>
<evidence type="ECO:0000259" key="2">
    <source>
        <dbReference type="Pfam" id="PF01970"/>
    </source>
</evidence>
<evidence type="ECO:0000256" key="1">
    <source>
        <dbReference type="SAM" id="Phobius"/>
    </source>
</evidence>
<comment type="caution">
    <text evidence="3">The sequence shown here is derived from an EMBL/GenBank/DDBJ whole genome shotgun (WGS) entry which is preliminary data.</text>
</comment>
<dbReference type="RefSeq" id="WP_343958565.1">
    <property type="nucleotide sequence ID" value="NZ_BAAAMN010000048.1"/>
</dbReference>
<accession>A0ABP5G870</accession>
<feature type="transmembrane region" description="Helical" evidence="1">
    <location>
        <begin position="214"/>
        <end position="235"/>
    </location>
</feature>
<keyword evidence="4" id="KW-1185">Reference proteome</keyword>
<dbReference type="Pfam" id="PF01970">
    <property type="entry name" value="TctA"/>
    <property type="match status" value="1"/>
</dbReference>
<feature type="transmembrane region" description="Helical" evidence="1">
    <location>
        <begin position="427"/>
        <end position="456"/>
    </location>
</feature>
<feature type="transmembrane region" description="Helical" evidence="1">
    <location>
        <begin position="177"/>
        <end position="194"/>
    </location>
</feature>
<keyword evidence="1" id="KW-1133">Transmembrane helix</keyword>
<feature type="domain" description="DUF112" evidence="2">
    <location>
        <begin position="31"/>
        <end position="452"/>
    </location>
</feature>
<feature type="transmembrane region" description="Helical" evidence="1">
    <location>
        <begin position="152"/>
        <end position="170"/>
    </location>
</feature>
<feature type="transmembrane region" description="Helical" evidence="1">
    <location>
        <begin position="335"/>
        <end position="356"/>
    </location>
</feature>
<keyword evidence="1" id="KW-0472">Membrane</keyword>
<feature type="transmembrane region" description="Helical" evidence="1">
    <location>
        <begin position="123"/>
        <end position="146"/>
    </location>
</feature>
<protein>
    <submittedName>
        <fullName evidence="3">Tripartite tricarboxylate transporter permease</fullName>
    </submittedName>
</protein>
<sequence>MTNFLEFFGPSVVTANAVLDGFGIILQLDTLLYIGLGMPVGMLVGAFPGVTATMAVALASGFTLTLEPMQGLSVLLTIYVAAQFGDRVPAILINTPGTPASISTTFDGYPLAKQGRAGLAMTISAFGSAFGMLVGVVLLALIAIPLARFARAFGPAELFALVVFGLTMMIGVSSGRIIKGLIAGCFGLFLAAVGRDPVSGDARFTMDVLELNSGVPFIPVIIGVFGVAEVLNQMLTHNPRASQLKPIAQMGQWWPDKTTTKRLAKPTAVGAATGSVIGLVPAVGGDISGIIGWDNARRMSKNKDEFGKGSVEGLMAGDTSTTTTLGGSVTTTMALGIPGDSVMAVLIGSMMIWGIQPGPGLFASDPSMVYSLVAILTIATVLSLALSLLRMKSMVKLLELNQAYLWIIILVFCMVGTYSISNSVFDVAVMLIMGLIGLFMLRFGFPAGPTVLGLILGPLAESNLRRTLIGGGWESFLQSPIAMILFIVSAAALLFPPLRQMSKRRKSELKNTSRFSSNVP</sequence>
<feature type="transmembrane region" description="Helical" evidence="1">
    <location>
        <begin position="403"/>
        <end position="421"/>
    </location>
</feature>
<gene>
    <name evidence="3" type="ORF">GCM10009720_21900</name>
</gene>
<keyword evidence="1" id="KW-0812">Transmembrane</keyword>
<feature type="transmembrane region" description="Helical" evidence="1">
    <location>
        <begin position="476"/>
        <end position="495"/>
    </location>
</feature>
<dbReference type="Proteomes" id="UP001501461">
    <property type="component" value="Unassembled WGS sequence"/>
</dbReference>
<feature type="transmembrane region" description="Helical" evidence="1">
    <location>
        <begin position="7"/>
        <end position="28"/>
    </location>
</feature>
<dbReference type="PANTHER" id="PTHR35342">
    <property type="entry name" value="TRICARBOXYLIC TRANSPORT PROTEIN"/>
    <property type="match status" value="1"/>
</dbReference>
<dbReference type="InterPro" id="IPR002823">
    <property type="entry name" value="DUF112_TM"/>
</dbReference>
<evidence type="ECO:0000313" key="4">
    <source>
        <dbReference type="Proteomes" id="UP001501461"/>
    </source>
</evidence>
<dbReference type="PANTHER" id="PTHR35342:SF5">
    <property type="entry name" value="TRICARBOXYLIC TRANSPORT PROTEIN"/>
    <property type="match status" value="1"/>
</dbReference>
<proteinExistence type="predicted"/>
<dbReference type="EMBL" id="BAAAMN010000048">
    <property type="protein sequence ID" value="GAA2041076.1"/>
    <property type="molecule type" value="Genomic_DNA"/>
</dbReference>
<evidence type="ECO:0000313" key="3">
    <source>
        <dbReference type="EMBL" id="GAA2041076.1"/>
    </source>
</evidence>
<feature type="transmembrane region" description="Helical" evidence="1">
    <location>
        <begin position="368"/>
        <end position="391"/>
    </location>
</feature>
<feature type="transmembrane region" description="Helical" evidence="1">
    <location>
        <begin position="40"/>
        <end position="66"/>
    </location>
</feature>
<name>A0ABP5G870_9MICC</name>